<comment type="caution">
    <text evidence="9">The sequence shown here is derived from an EMBL/GenBank/DDBJ whole genome shotgun (WGS) entry which is preliminary data.</text>
</comment>
<evidence type="ECO:0000256" key="5">
    <source>
        <dbReference type="ARBA" id="ARBA00022692"/>
    </source>
</evidence>
<feature type="transmembrane region" description="Helical" evidence="8">
    <location>
        <begin position="168"/>
        <end position="186"/>
    </location>
</feature>
<comment type="subcellular location">
    <subcellularLocation>
        <location evidence="1 8">Cell membrane</location>
        <topology evidence="1 8">Multi-pass membrane protein</topology>
    </subcellularLocation>
</comment>
<gene>
    <name evidence="9" type="ORF">EOS_16180</name>
</gene>
<dbReference type="GO" id="GO:0005886">
    <property type="term" value="C:plasma membrane"/>
    <property type="evidence" value="ECO:0007669"/>
    <property type="project" value="UniProtKB-SubCell"/>
</dbReference>
<dbReference type="InterPro" id="IPR002781">
    <property type="entry name" value="TM_pro_TauE-like"/>
</dbReference>
<evidence type="ECO:0000256" key="1">
    <source>
        <dbReference type="ARBA" id="ARBA00004651"/>
    </source>
</evidence>
<sequence>MILLGSPLVLGWLALVSFIAGAAKGMTGFGAALVMAPLFSLLIGVPEAGVLIVLVHCVTSMQGARSWVGQVRWRAVTPLALVAVACTAASASAIMHADSAAMRHLVACAVLIVTGMHMLGWRWRHRGGWLPTVAAGAASGALTALGGLGGPPALYYFNGFAQGPALRANLLGYFALLFCTATAILAMEKRISVAHLCTAGVLTPAFVAGVELGERLSKRLAPCWFDRLVSALLLSSGLLALMT</sequence>
<feature type="transmembrane region" description="Helical" evidence="8">
    <location>
        <begin position="32"/>
        <end position="55"/>
    </location>
</feature>
<dbReference type="OrthoDB" id="7843147at2"/>
<evidence type="ECO:0000256" key="7">
    <source>
        <dbReference type="ARBA" id="ARBA00023136"/>
    </source>
</evidence>
<accession>A0A0J1FYZ0</accession>
<evidence type="ECO:0000313" key="10">
    <source>
        <dbReference type="Proteomes" id="UP000035963"/>
    </source>
</evidence>
<keyword evidence="6 8" id="KW-1133">Transmembrane helix</keyword>
<evidence type="ECO:0000256" key="2">
    <source>
        <dbReference type="ARBA" id="ARBA00009142"/>
    </source>
</evidence>
<feature type="transmembrane region" description="Helical" evidence="8">
    <location>
        <begin position="128"/>
        <end position="148"/>
    </location>
</feature>
<evidence type="ECO:0000256" key="6">
    <source>
        <dbReference type="ARBA" id="ARBA00022989"/>
    </source>
</evidence>
<proteinExistence type="inferred from homology"/>
<comment type="similarity">
    <text evidence="2 8">Belongs to the 4-toluene sulfonate uptake permease (TSUP) (TC 2.A.102) family.</text>
</comment>
<protein>
    <recommendedName>
        <fullName evidence="8">Probable membrane transporter protein</fullName>
    </recommendedName>
</protein>
<evidence type="ECO:0000256" key="8">
    <source>
        <dbReference type="RuleBase" id="RU363041"/>
    </source>
</evidence>
<dbReference type="Pfam" id="PF01925">
    <property type="entry name" value="TauE"/>
    <property type="match status" value="1"/>
</dbReference>
<organism evidence="9 10">
    <name type="scientific">Caballeronia mineralivorans PML1(12)</name>
    <dbReference type="NCBI Taxonomy" id="908627"/>
    <lineage>
        <taxon>Bacteria</taxon>
        <taxon>Pseudomonadati</taxon>
        <taxon>Pseudomonadota</taxon>
        <taxon>Betaproteobacteria</taxon>
        <taxon>Burkholderiales</taxon>
        <taxon>Burkholderiaceae</taxon>
        <taxon>Caballeronia</taxon>
    </lineage>
</organism>
<evidence type="ECO:0000313" key="9">
    <source>
        <dbReference type="EMBL" id="KLU25173.1"/>
    </source>
</evidence>
<dbReference type="EMBL" id="AEJF01000103">
    <property type="protein sequence ID" value="KLU25173.1"/>
    <property type="molecule type" value="Genomic_DNA"/>
</dbReference>
<feature type="transmembrane region" description="Helical" evidence="8">
    <location>
        <begin position="101"/>
        <end position="121"/>
    </location>
</feature>
<dbReference type="PANTHER" id="PTHR30269">
    <property type="entry name" value="TRANSMEMBRANE PROTEIN YFCA"/>
    <property type="match status" value="1"/>
</dbReference>
<reference evidence="9 10" key="1">
    <citation type="journal article" date="2015" name="Genome Announc.">
        <title>Draft Genome Sequence of Burkholderia sp. Strain PML1(12), an Ectomycorrhizosphere-Inhabiting Bacterium with Effective Mineral-Weathering Ability.</title>
        <authorList>
            <person name="Uroz S."/>
            <person name="Oger P."/>
        </authorList>
    </citation>
    <scope>NUCLEOTIDE SEQUENCE [LARGE SCALE GENOMIC DNA]</scope>
    <source>
        <strain evidence="10">PML1(12)</strain>
    </source>
</reference>
<dbReference type="InterPro" id="IPR052017">
    <property type="entry name" value="TSUP"/>
</dbReference>
<dbReference type="AlphaFoldDB" id="A0A0J1FYZ0"/>
<dbReference type="PATRIC" id="fig|908627.4.peg.3614"/>
<keyword evidence="10" id="KW-1185">Reference proteome</keyword>
<keyword evidence="3" id="KW-0813">Transport</keyword>
<evidence type="ECO:0000256" key="3">
    <source>
        <dbReference type="ARBA" id="ARBA00022448"/>
    </source>
</evidence>
<keyword evidence="7 8" id="KW-0472">Membrane</keyword>
<dbReference type="RefSeq" id="WP_047847681.1">
    <property type="nucleotide sequence ID" value="NZ_AEJF01000103.1"/>
</dbReference>
<dbReference type="Proteomes" id="UP000035963">
    <property type="component" value="Unassembled WGS sequence"/>
</dbReference>
<feature type="transmembrane region" description="Helical" evidence="8">
    <location>
        <begin position="76"/>
        <end position="95"/>
    </location>
</feature>
<name>A0A0J1FYZ0_9BURK</name>
<dbReference type="PANTHER" id="PTHR30269:SF37">
    <property type="entry name" value="MEMBRANE TRANSPORTER PROTEIN"/>
    <property type="match status" value="1"/>
</dbReference>
<keyword evidence="4 8" id="KW-1003">Cell membrane</keyword>
<evidence type="ECO:0000256" key="4">
    <source>
        <dbReference type="ARBA" id="ARBA00022475"/>
    </source>
</evidence>
<keyword evidence="5 8" id="KW-0812">Transmembrane</keyword>